<evidence type="ECO:0008006" key="7">
    <source>
        <dbReference type="Google" id="ProtNLM"/>
    </source>
</evidence>
<dbReference type="EMBL" id="JANJYJ010000001">
    <property type="protein sequence ID" value="KAK3231206.1"/>
    <property type="molecule type" value="Genomic_DNA"/>
</dbReference>
<dbReference type="SUPFAM" id="SSF53474">
    <property type="entry name" value="alpha/beta-Hydrolases"/>
    <property type="match status" value="1"/>
</dbReference>
<accession>A0AAE0B716</accession>
<dbReference type="AlphaFoldDB" id="A0AAE0B716"/>
<feature type="chain" id="PRO_5042291531" description="Serine carboxypeptidase-like 7" evidence="4">
    <location>
        <begin position="22"/>
        <end position="502"/>
    </location>
</feature>
<dbReference type="Pfam" id="PF00450">
    <property type="entry name" value="Peptidase_S10"/>
    <property type="match status" value="1"/>
</dbReference>
<evidence type="ECO:0000256" key="4">
    <source>
        <dbReference type="SAM" id="SignalP"/>
    </source>
</evidence>
<feature type="signal peptide" evidence="4">
    <location>
        <begin position="1"/>
        <end position="21"/>
    </location>
</feature>
<gene>
    <name evidence="5" type="ORF">Dsin_003087</name>
</gene>
<name>A0AAE0B716_9ROSI</name>
<comment type="similarity">
    <text evidence="1">Belongs to the peptidase S10 family.</text>
</comment>
<protein>
    <recommendedName>
        <fullName evidence="7">Serine carboxypeptidase-like 7</fullName>
    </recommendedName>
</protein>
<keyword evidence="2 4" id="KW-0732">Signal</keyword>
<dbReference type="PRINTS" id="PR00724">
    <property type="entry name" value="CRBOXYPTASEC"/>
</dbReference>
<dbReference type="GO" id="GO:0016752">
    <property type="term" value="F:sinapoyltransferase activity"/>
    <property type="evidence" value="ECO:0007669"/>
    <property type="project" value="UniProtKB-ARBA"/>
</dbReference>
<proteinExistence type="inferred from homology"/>
<comment type="caution">
    <text evidence="5">The sequence shown here is derived from an EMBL/GenBank/DDBJ whole genome shotgun (WGS) entry which is preliminary data.</text>
</comment>
<dbReference type="GO" id="GO:0006508">
    <property type="term" value="P:proteolysis"/>
    <property type="evidence" value="ECO:0007669"/>
    <property type="project" value="InterPro"/>
</dbReference>
<dbReference type="Gene3D" id="3.40.50.1820">
    <property type="entry name" value="alpha/beta hydrolase"/>
    <property type="match status" value="1"/>
</dbReference>
<evidence type="ECO:0000256" key="3">
    <source>
        <dbReference type="ARBA" id="ARBA00023180"/>
    </source>
</evidence>
<dbReference type="PANTHER" id="PTHR11802:SF29">
    <property type="entry name" value="SERINE CARBOXYPEPTIDASE-LIKE 19"/>
    <property type="match status" value="1"/>
</dbReference>
<dbReference type="Proteomes" id="UP001281410">
    <property type="component" value="Unassembled WGS sequence"/>
</dbReference>
<dbReference type="FunFam" id="3.40.50.1820:FF:000148">
    <property type="entry name" value="Serine carboxypeptidase-like 11"/>
    <property type="match status" value="1"/>
</dbReference>
<evidence type="ECO:0000313" key="5">
    <source>
        <dbReference type="EMBL" id="KAK3231206.1"/>
    </source>
</evidence>
<sequence>MAKLFMLFLILHLCYYTELAAAVVSHSSTVKFLPGFQGPLPFELETGSELVLSFNALSQYTSVKTIFMFCFFLCYRYVGVDHESEDSQIFYYFVKSEKNPEEDPLILWLTGGPGCSAFSALLYEIGPLNFNILEYNGSLPTLVLNPNSWTKVASILFVDLPVGAGFSYARSSTLASRTGDFIQIHQATEFLRKWLMDHHPDFLSNPVYIGGDSYSGITVPGVVQQISNGNEENIKPLINLQGYILGNPVTESNLDGNSKIPFAHGMGLISDELYESLKRTCRGQYQIIDPSNADCLKHFQAYEKCISGVAASHILNPKCPFASPKPHVEMFDKRRSLTQHHSPHFIDPEPELPPIHCFTYRYLLSRYWANDKSVRKALHIRERSIGEWIRCNYGLNYTKEISSSLQYHVSLSSKGYRSLIYSGDHDMIVPFVGTQAWIRSLNYSIVDDWRPWILHGQVAGFTRTYSNKMTFATVKGAGHTAPEYQPVECYAMFSRWISHDCL</sequence>
<evidence type="ECO:0000256" key="2">
    <source>
        <dbReference type="ARBA" id="ARBA00022729"/>
    </source>
</evidence>
<evidence type="ECO:0000256" key="1">
    <source>
        <dbReference type="ARBA" id="ARBA00009431"/>
    </source>
</evidence>
<keyword evidence="6" id="KW-1185">Reference proteome</keyword>
<reference evidence="5" key="1">
    <citation type="journal article" date="2023" name="Plant J.">
        <title>Genome sequences and population genomics provide insights into the demographic history, inbreeding, and mutation load of two 'living fossil' tree species of Dipteronia.</title>
        <authorList>
            <person name="Feng Y."/>
            <person name="Comes H.P."/>
            <person name="Chen J."/>
            <person name="Zhu S."/>
            <person name="Lu R."/>
            <person name="Zhang X."/>
            <person name="Li P."/>
            <person name="Qiu J."/>
            <person name="Olsen K.M."/>
            <person name="Qiu Y."/>
        </authorList>
    </citation>
    <scope>NUCLEOTIDE SEQUENCE</scope>
    <source>
        <strain evidence="5">NBL</strain>
    </source>
</reference>
<organism evidence="5 6">
    <name type="scientific">Dipteronia sinensis</name>
    <dbReference type="NCBI Taxonomy" id="43782"/>
    <lineage>
        <taxon>Eukaryota</taxon>
        <taxon>Viridiplantae</taxon>
        <taxon>Streptophyta</taxon>
        <taxon>Embryophyta</taxon>
        <taxon>Tracheophyta</taxon>
        <taxon>Spermatophyta</taxon>
        <taxon>Magnoliopsida</taxon>
        <taxon>eudicotyledons</taxon>
        <taxon>Gunneridae</taxon>
        <taxon>Pentapetalae</taxon>
        <taxon>rosids</taxon>
        <taxon>malvids</taxon>
        <taxon>Sapindales</taxon>
        <taxon>Sapindaceae</taxon>
        <taxon>Hippocastanoideae</taxon>
        <taxon>Acereae</taxon>
        <taxon>Dipteronia</taxon>
    </lineage>
</organism>
<dbReference type="InterPro" id="IPR029058">
    <property type="entry name" value="AB_hydrolase_fold"/>
</dbReference>
<dbReference type="PANTHER" id="PTHR11802">
    <property type="entry name" value="SERINE PROTEASE FAMILY S10 SERINE CARBOXYPEPTIDASE"/>
    <property type="match status" value="1"/>
</dbReference>
<dbReference type="GO" id="GO:0004185">
    <property type="term" value="F:serine-type carboxypeptidase activity"/>
    <property type="evidence" value="ECO:0007669"/>
    <property type="project" value="InterPro"/>
</dbReference>
<evidence type="ECO:0000313" key="6">
    <source>
        <dbReference type="Proteomes" id="UP001281410"/>
    </source>
</evidence>
<dbReference type="GO" id="GO:0019748">
    <property type="term" value="P:secondary metabolic process"/>
    <property type="evidence" value="ECO:0007669"/>
    <property type="project" value="UniProtKB-ARBA"/>
</dbReference>
<keyword evidence="3" id="KW-0325">Glycoprotein</keyword>
<dbReference type="InterPro" id="IPR001563">
    <property type="entry name" value="Peptidase_S10"/>
</dbReference>